<organism evidence="10 11">
    <name type="scientific">Lentilactobacillus raoultii</name>
    <dbReference type="NCBI Taxonomy" id="1987503"/>
    <lineage>
        <taxon>Bacteria</taxon>
        <taxon>Bacillati</taxon>
        <taxon>Bacillota</taxon>
        <taxon>Bacilli</taxon>
        <taxon>Lactobacillales</taxon>
        <taxon>Lactobacillaceae</taxon>
        <taxon>Lentilactobacillus</taxon>
    </lineage>
</organism>
<keyword evidence="7 8" id="KW-0472">Membrane</keyword>
<keyword evidence="11" id="KW-1185">Reference proteome</keyword>
<evidence type="ECO:0000256" key="6">
    <source>
        <dbReference type="ARBA" id="ARBA00022967"/>
    </source>
</evidence>
<dbReference type="PROSITE" id="PS50893">
    <property type="entry name" value="ABC_TRANSPORTER_2"/>
    <property type="match status" value="1"/>
</dbReference>
<dbReference type="PANTHER" id="PTHR43553:SF27">
    <property type="entry name" value="ENERGY-COUPLING FACTOR TRANSPORTER ATP-BINDING PROTEIN ECFA2"/>
    <property type="match status" value="1"/>
</dbReference>
<evidence type="ECO:0000256" key="7">
    <source>
        <dbReference type="ARBA" id="ARBA00023136"/>
    </source>
</evidence>
<dbReference type="InterPro" id="IPR027417">
    <property type="entry name" value="P-loop_NTPase"/>
</dbReference>
<dbReference type="CDD" id="cd03225">
    <property type="entry name" value="ABC_cobalt_CbiO_domain1"/>
    <property type="match status" value="1"/>
</dbReference>
<dbReference type="Gene3D" id="3.40.50.300">
    <property type="entry name" value="P-loop containing nucleotide triphosphate hydrolases"/>
    <property type="match status" value="1"/>
</dbReference>
<evidence type="ECO:0000259" key="9">
    <source>
        <dbReference type="PROSITE" id="PS50893"/>
    </source>
</evidence>
<evidence type="ECO:0000256" key="2">
    <source>
        <dbReference type="ARBA" id="ARBA00022448"/>
    </source>
</evidence>
<evidence type="ECO:0000256" key="5">
    <source>
        <dbReference type="ARBA" id="ARBA00022840"/>
    </source>
</evidence>
<name>A0ABW3PJ29_9LACO</name>
<dbReference type="Proteomes" id="UP001597156">
    <property type="component" value="Unassembled WGS sequence"/>
</dbReference>
<evidence type="ECO:0000313" key="10">
    <source>
        <dbReference type="EMBL" id="MFD1124370.1"/>
    </source>
</evidence>
<evidence type="ECO:0000256" key="8">
    <source>
        <dbReference type="RuleBase" id="RU365104"/>
    </source>
</evidence>
<dbReference type="EMBL" id="JBHTLH010000008">
    <property type="protein sequence ID" value="MFD1124370.1"/>
    <property type="molecule type" value="Genomic_DNA"/>
</dbReference>
<dbReference type="SMART" id="SM00382">
    <property type="entry name" value="AAA"/>
    <property type="match status" value="1"/>
</dbReference>
<evidence type="ECO:0000256" key="3">
    <source>
        <dbReference type="ARBA" id="ARBA00022475"/>
    </source>
</evidence>
<dbReference type="NCBIfam" id="NF010155">
    <property type="entry name" value="PRK13634.1"/>
    <property type="match status" value="1"/>
</dbReference>
<comment type="subcellular location">
    <subcellularLocation>
        <location evidence="1 8">Cell membrane</location>
        <topology evidence="1 8">Peripheral membrane protein</topology>
    </subcellularLocation>
</comment>
<accession>A0ABW3PJ29</accession>
<keyword evidence="6" id="KW-1278">Translocase</keyword>
<reference evidence="11" key="1">
    <citation type="journal article" date="2019" name="Int. J. Syst. Evol. Microbiol.">
        <title>The Global Catalogue of Microorganisms (GCM) 10K type strain sequencing project: providing services to taxonomists for standard genome sequencing and annotation.</title>
        <authorList>
            <consortium name="The Broad Institute Genomics Platform"/>
            <consortium name="The Broad Institute Genome Sequencing Center for Infectious Disease"/>
            <person name="Wu L."/>
            <person name="Ma J."/>
        </authorList>
    </citation>
    <scope>NUCLEOTIDE SEQUENCE [LARGE SCALE GENOMIC DNA]</scope>
    <source>
        <strain evidence="11">CCUG 71848</strain>
    </source>
</reference>
<dbReference type="NCBIfam" id="TIGR04521">
    <property type="entry name" value="ECF_ATPase_2"/>
    <property type="match status" value="1"/>
</dbReference>
<dbReference type="PROSITE" id="PS00211">
    <property type="entry name" value="ABC_TRANSPORTER_1"/>
    <property type="match status" value="1"/>
</dbReference>
<evidence type="ECO:0000256" key="4">
    <source>
        <dbReference type="ARBA" id="ARBA00022741"/>
    </source>
</evidence>
<dbReference type="PANTHER" id="PTHR43553">
    <property type="entry name" value="HEAVY METAL TRANSPORTER"/>
    <property type="match status" value="1"/>
</dbReference>
<comment type="caution">
    <text evidence="10">The sequence shown here is derived from an EMBL/GenBank/DDBJ whole genome shotgun (WGS) entry which is preliminary data.</text>
</comment>
<feature type="domain" description="ABC transporter" evidence="9">
    <location>
        <begin position="5"/>
        <end position="248"/>
    </location>
</feature>
<comment type="similarity">
    <text evidence="8">Belongs to the ABC transporter superfamily. Energy-coupling factor EcfA family.</text>
</comment>
<evidence type="ECO:0000256" key="1">
    <source>
        <dbReference type="ARBA" id="ARBA00004202"/>
    </source>
</evidence>
<gene>
    <name evidence="10" type="ORF">ACFQ22_03195</name>
</gene>
<dbReference type="EC" id="7.-.-.-" evidence="8"/>
<comment type="subunit">
    <text evidence="8">Forms a stable energy-coupling factor (ECF) transporter complex composed of 2 membrane-embedded substrate-binding proteins (S component), 2 ATP-binding proteins (A component) and 2 transmembrane proteins (T component).</text>
</comment>
<dbReference type="InterPro" id="IPR003593">
    <property type="entry name" value="AAA+_ATPase"/>
</dbReference>
<dbReference type="SUPFAM" id="SSF52540">
    <property type="entry name" value="P-loop containing nucleoside triphosphate hydrolases"/>
    <property type="match status" value="1"/>
</dbReference>
<dbReference type="InterPro" id="IPR030946">
    <property type="entry name" value="EcfA2"/>
</dbReference>
<dbReference type="InterPro" id="IPR003439">
    <property type="entry name" value="ABC_transporter-like_ATP-bd"/>
</dbReference>
<dbReference type="InterPro" id="IPR050095">
    <property type="entry name" value="ECF_ABC_transporter_ATP-bd"/>
</dbReference>
<keyword evidence="2 8" id="KW-0813">Transport</keyword>
<protein>
    <recommendedName>
        <fullName evidence="8">Energy-coupling factor transporter ATP-binding protein EcfA2</fullName>
        <ecNumber evidence="8">7.-.-.-</ecNumber>
    </recommendedName>
</protein>
<dbReference type="InterPro" id="IPR015856">
    <property type="entry name" value="ABC_transpr_CbiO/EcfA_su"/>
</dbReference>
<keyword evidence="4 8" id="KW-0547">Nucleotide-binding</keyword>
<keyword evidence="5 8" id="KW-0067">ATP-binding</keyword>
<proteinExistence type="inferred from homology"/>
<dbReference type="RefSeq" id="WP_121978863.1">
    <property type="nucleotide sequence ID" value="NZ_JBHTLH010000008.1"/>
</dbReference>
<dbReference type="InterPro" id="IPR017871">
    <property type="entry name" value="ABC_transporter-like_CS"/>
</dbReference>
<evidence type="ECO:0000313" key="11">
    <source>
        <dbReference type="Proteomes" id="UP001597156"/>
    </source>
</evidence>
<sequence length="290" mass="31847">MDTAVSFSQVTHTYQANTPFAQNALDDITLQIEKGSFTAIIGHTGSGKSTLVQHINALLKPTSGQIDVLGKMISPETTNKNLKAFRRRVGMVFQFPEKQLFEETVLKDIKFGPKNYGVSDQDAEAAAHEAMELVGLDKSFSNHSPFDLSGGQMRRVAIAGVLAMNPEILILDEPTAGLDPKGHREIMDLAKFLNQKKQITIILITHQMDDVIDYASNVIVMDQGKVVKVGPPEQIFNDPEWVYHMQLDLPSSAEFAQQLKLAGVDLGELPLTVEQLANKIAHLVGKGDTK</sequence>
<keyword evidence="3 8" id="KW-1003">Cell membrane</keyword>
<dbReference type="GO" id="GO:0005524">
    <property type="term" value="F:ATP binding"/>
    <property type="evidence" value="ECO:0007669"/>
    <property type="project" value="UniProtKB-KW"/>
</dbReference>
<dbReference type="Pfam" id="PF00005">
    <property type="entry name" value="ABC_tran"/>
    <property type="match status" value="1"/>
</dbReference>
<comment type="function">
    <text evidence="8">ATP-binding (A) component of a common energy-coupling factor (ECF) ABC-transporter complex.</text>
</comment>